<dbReference type="Proteomes" id="UP000295493">
    <property type="component" value="Unassembled WGS sequence"/>
</dbReference>
<dbReference type="RefSeq" id="WP_133495421.1">
    <property type="nucleotide sequence ID" value="NZ_BMLU01000005.1"/>
</dbReference>
<evidence type="ECO:0008006" key="3">
    <source>
        <dbReference type="Google" id="ProtNLM"/>
    </source>
</evidence>
<evidence type="ECO:0000313" key="1">
    <source>
        <dbReference type="EMBL" id="TDN82871.1"/>
    </source>
</evidence>
<comment type="caution">
    <text evidence="1">The sequence shown here is derived from an EMBL/GenBank/DDBJ whole genome shotgun (WGS) entry which is preliminary data.</text>
</comment>
<gene>
    <name evidence="1" type="ORF">EV664_10567</name>
</gene>
<keyword evidence="2" id="KW-1185">Reference proteome</keyword>
<dbReference type="EMBL" id="SNWD01000005">
    <property type="protein sequence ID" value="TDN82871.1"/>
    <property type="molecule type" value="Genomic_DNA"/>
</dbReference>
<dbReference type="Pfam" id="PF07372">
    <property type="entry name" value="DUF1491"/>
    <property type="match status" value="1"/>
</dbReference>
<dbReference type="AlphaFoldDB" id="A0A4R6FMQ3"/>
<dbReference type="OrthoDB" id="9809136at2"/>
<protein>
    <recommendedName>
        <fullName evidence="3">DUF1491 family protein</fullName>
    </recommendedName>
</protein>
<proteinExistence type="predicted"/>
<sequence>MSARATSDFIVRAVLRKVHAEGGSATVLAKGEEMSGAILVCVLERGKNPRFLERMPSLDGGSTLAPTGPSNLENEAEATAYWQRRRERDPDLWVVELDIAQAERFAAGIIAPG</sequence>
<dbReference type="InterPro" id="IPR009964">
    <property type="entry name" value="DUF1491"/>
</dbReference>
<accession>A0A4R6FMQ3</accession>
<reference evidence="1 2" key="1">
    <citation type="submission" date="2019-03" db="EMBL/GenBank/DDBJ databases">
        <title>Genomic Encyclopedia of Type Strains, Phase IV (KMG-IV): sequencing the most valuable type-strain genomes for metagenomic binning, comparative biology and taxonomic classification.</title>
        <authorList>
            <person name="Goeker M."/>
        </authorList>
    </citation>
    <scope>NUCLEOTIDE SEQUENCE [LARGE SCALE GENOMIC DNA]</scope>
    <source>
        <strain evidence="1 2">DSM 25059</strain>
    </source>
</reference>
<name>A0A4R6FMQ3_9SPHN</name>
<organism evidence="1 2">
    <name type="scientific">Stakelama pacifica</name>
    <dbReference type="NCBI Taxonomy" id="517720"/>
    <lineage>
        <taxon>Bacteria</taxon>
        <taxon>Pseudomonadati</taxon>
        <taxon>Pseudomonadota</taxon>
        <taxon>Alphaproteobacteria</taxon>
        <taxon>Sphingomonadales</taxon>
        <taxon>Sphingomonadaceae</taxon>
        <taxon>Stakelama</taxon>
    </lineage>
</organism>
<dbReference type="Gene3D" id="3.40.1530.20">
    <property type="entry name" value="Protein of unknown function (DUF1491)"/>
    <property type="match status" value="1"/>
</dbReference>
<evidence type="ECO:0000313" key="2">
    <source>
        <dbReference type="Proteomes" id="UP000295493"/>
    </source>
</evidence>